<dbReference type="PRINTS" id="PR01543">
    <property type="entry name" value="ANATRNSFRASE"/>
</dbReference>
<dbReference type="Gene3D" id="2.40.128.150">
    <property type="entry name" value="Cysteine proteinases"/>
    <property type="match status" value="1"/>
</dbReference>
<evidence type="ECO:0000256" key="1">
    <source>
        <dbReference type="ARBA" id="ARBA00006547"/>
    </source>
</evidence>
<gene>
    <name evidence="3" type="ORF">nbrc107696_18510</name>
</gene>
<keyword evidence="4" id="KW-1185">Reference proteome</keyword>
<sequence length="287" mass="31333">MALMGLWSGDDLDLSAYLRRIGVADGPPPTLDTLRALHRAHTTSIPFENLEIILGRGLPLDLASVQTKLIDSPRGGYCFEHVGLFAAALERLGFTFTPIIGRITLGADWTGRPATHALVIVEVDGVRHLCDVGFGRGPLEPIELRDGVEADQDGWRFRLGSSPVGDLFDTTRWTLSQFDGEWVERHSFVLTPQTPTDYRVGNHFVSTSPRSPFVTRPFVQRFAVDEHVTLDGDTVTTRRPDGSILTRNVAAEELPAILAESFAISLTSDDAASLVTLEASRRASAAT</sequence>
<comment type="caution">
    <text evidence="3">The sequence shown here is derived from an EMBL/GenBank/DDBJ whole genome shotgun (WGS) entry which is preliminary data.</text>
</comment>
<dbReference type="PANTHER" id="PTHR11786:SF0">
    <property type="entry name" value="ARYLAMINE N-ACETYLTRANSFERASE 4-RELATED"/>
    <property type="match status" value="1"/>
</dbReference>
<dbReference type="InterPro" id="IPR038765">
    <property type="entry name" value="Papain-like_cys_pep_sf"/>
</dbReference>
<comment type="similarity">
    <text evidence="1 2">Belongs to the arylamine N-acetyltransferase family.</text>
</comment>
<protein>
    <submittedName>
        <fullName evidence="3">Putative arylamine n-acetyl transferase</fullName>
    </submittedName>
</protein>
<reference evidence="4" key="1">
    <citation type="submission" date="2019-06" db="EMBL/GenBank/DDBJ databases">
        <title>Gordonia isolated from sludge of a wastewater treatment plant.</title>
        <authorList>
            <person name="Tamura T."/>
            <person name="Aoyama K."/>
            <person name="Kang Y."/>
            <person name="Saito S."/>
            <person name="Akiyama N."/>
            <person name="Yazawa K."/>
            <person name="Gonoi T."/>
            <person name="Mikami Y."/>
        </authorList>
    </citation>
    <scope>NUCLEOTIDE SEQUENCE [LARGE SCALE GENOMIC DNA]</scope>
    <source>
        <strain evidence="4">NBRC 107696</strain>
    </source>
</reference>
<keyword evidence="3" id="KW-0808">Transferase</keyword>
<proteinExistence type="inferred from homology"/>
<dbReference type="Pfam" id="PF00797">
    <property type="entry name" value="Acetyltransf_2"/>
    <property type="match status" value="1"/>
</dbReference>
<accession>A0A7I9V7Q0</accession>
<organism evidence="3 4">
    <name type="scientific">Gordonia spumicola</name>
    <dbReference type="NCBI Taxonomy" id="589161"/>
    <lineage>
        <taxon>Bacteria</taxon>
        <taxon>Bacillati</taxon>
        <taxon>Actinomycetota</taxon>
        <taxon>Actinomycetes</taxon>
        <taxon>Mycobacteriales</taxon>
        <taxon>Gordoniaceae</taxon>
        <taxon>Gordonia</taxon>
    </lineage>
</organism>
<dbReference type="SUPFAM" id="SSF54001">
    <property type="entry name" value="Cysteine proteinases"/>
    <property type="match status" value="1"/>
</dbReference>
<evidence type="ECO:0000256" key="2">
    <source>
        <dbReference type="RuleBase" id="RU003452"/>
    </source>
</evidence>
<evidence type="ECO:0000313" key="3">
    <source>
        <dbReference type="EMBL" id="GEE01405.1"/>
    </source>
</evidence>
<dbReference type="PANTHER" id="PTHR11786">
    <property type="entry name" value="N-HYDROXYARYLAMINE O-ACETYLTRANSFERASE"/>
    <property type="match status" value="1"/>
</dbReference>
<dbReference type="Proteomes" id="UP000444960">
    <property type="component" value="Unassembled WGS sequence"/>
</dbReference>
<dbReference type="Gene3D" id="3.30.2140.10">
    <property type="entry name" value="Arylamine N-acetyltransferase"/>
    <property type="match status" value="1"/>
</dbReference>
<dbReference type="InterPro" id="IPR001447">
    <property type="entry name" value="Arylamine_N-AcTrfase"/>
</dbReference>
<dbReference type="GO" id="GO:0016407">
    <property type="term" value="F:acetyltransferase activity"/>
    <property type="evidence" value="ECO:0007669"/>
    <property type="project" value="InterPro"/>
</dbReference>
<dbReference type="AlphaFoldDB" id="A0A7I9V7Q0"/>
<dbReference type="EMBL" id="BJOV01000003">
    <property type="protein sequence ID" value="GEE01405.1"/>
    <property type="molecule type" value="Genomic_DNA"/>
</dbReference>
<name>A0A7I9V7Q0_9ACTN</name>
<evidence type="ECO:0000313" key="4">
    <source>
        <dbReference type="Proteomes" id="UP000444960"/>
    </source>
</evidence>